<dbReference type="EMBL" id="JAGIYY010000001">
    <property type="protein sequence ID" value="MBP0437827.1"/>
    <property type="molecule type" value="Genomic_DNA"/>
</dbReference>
<dbReference type="SMART" id="SM00287">
    <property type="entry name" value="SH3b"/>
    <property type="match status" value="1"/>
</dbReference>
<reference evidence="3" key="1">
    <citation type="submission" date="2021-03" db="EMBL/GenBank/DDBJ databases">
        <title>Genome sequencing and assembly of Tianweitania sediminis.</title>
        <authorList>
            <person name="Chhetri G."/>
        </authorList>
    </citation>
    <scope>NUCLEOTIDE SEQUENCE</scope>
    <source>
        <strain evidence="3">Z8</strain>
    </source>
</reference>
<dbReference type="Pfam" id="PF06823">
    <property type="entry name" value="DUF1236"/>
    <property type="match status" value="1"/>
</dbReference>
<dbReference type="RefSeq" id="WP_209333796.1">
    <property type="nucleotide sequence ID" value="NZ_JAGIYY010000001.1"/>
</dbReference>
<evidence type="ECO:0000256" key="1">
    <source>
        <dbReference type="SAM" id="SignalP"/>
    </source>
</evidence>
<keyword evidence="4" id="KW-1185">Reference proteome</keyword>
<evidence type="ECO:0000313" key="3">
    <source>
        <dbReference type="EMBL" id="MBP0437827.1"/>
    </source>
</evidence>
<dbReference type="Pfam" id="PF08239">
    <property type="entry name" value="SH3_3"/>
    <property type="match status" value="1"/>
</dbReference>
<gene>
    <name evidence="3" type="ORF">J5Y06_04040</name>
</gene>
<dbReference type="InterPro" id="IPR003646">
    <property type="entry name" value="SH3-like_bac-type"/>
</dbReference>
<feature type="domain" description="SH3b" evidence="2">
    <location>
        <begin position="23"/>
        <end position="87"/>
    </location>
</feature>
<feature type="signal peptide" evidence="1">
    <location>
        <begin position="1"/>
        <end position="23"/>
    </location>
</feature>
<accession>A0A8J7UJY6</accession>
<sequence length="231" mass="23256">MKKLTLLSATAGFLLATAGASLAQTSVTATTDLNVRSGPGPQYPVIASIGANEQATLEGCASGSKWCQVTVDGKPGWAYSDYLTSSFSGGSQVVVTERPADAVPVVEYDETVAATNAQGGGTSGAAAGIATGAVAGALIGGPVGAAIGGVVGATAGGVIGEAVNPTPVVREYVVQNQVEPVYLEGEVVVGAGVPETVELREVPDYEYRYAYINGQPVLIDPGTRRIVSVVR</sequence>
<evidence type="ECO:0000313" key="4">
    <source>
        <dbReference type="Proteomes" id="UP000666240"/>
    </source>
</evidence>
<name>A0A8J7UJY6_9HYPH</name>
<dbReference type="Gene3D" id="2.30.30.40">
    <property type="entry name" value="SH3 Domains"/>
    <property type="match status" value="1"/>
</dbReference>
<feature type="chain" id="PRO_5035184764" evidence="1">
    <location>
        <begin position="24"/>
        <end position="231"/>
    </location>
</feature>
<dbReference type="Proteomes" id="UP000666240">
    <property type="component" value="Unassembled WGS sequence"/>
</dbReference>
<dbReference type="AlphaFoldDB" id="A0A8J7UJY6"/>
<evidence type="ECO:0000259" key="2">
    <source>
        <dbReference type="PROSITE" id="PS51781"/>
    </source>
</evidence>
<dbReference type="InterPro" id="IPR009642">
    <property type="entry name" value="DUF1236"/>
</dbReference>
<keyword evidence="1" id="KW-0732">Signal</keyword>
<protein>
    <submittedName>
        <fullName evidence="3">DUF1236 domain-containing protein</fullName>
    </submittedName>
</protein>
<organism evidence="3 4">
    <name type="scientific">Tianweitania sediminis</name>
    <dbReference type="NCBI Taxonomy" id="1502156"/>
    <lineage>
        <taxon>Bacteria</taxon>
        <taxon>Pseudomonadati</taxon>
        <taxon>Pseudomonadota</taxon>
        <taxon>Alphaproteobacteria</taxon>
        <taxon>Hyphomicrobiales</taxon>
        <taxon>Phyllobacteriaceae</taxon>
        <taxon>Tianweitania</taxon>
    </lineage>
</organism>
<proteinExistence type="predicted"/>
<comment type="caution">
    <text evidence="3">The sequence shown here is derived from an EMBL/GenBank/DDBJ whole genome shotgun (WGS) entry which is preliminary data.</text>
</comment>
<dbReference type="PROSITE" id="PS51781">
    <property type="entry name" value="SH3B"/>
    <property type="match status" value="1"/>
</dbReference>